<accession>A0A4R1BK97</accession>
<evidence type="ECO:0000313" key="2">
    <source>
        <dbReference type="EMBL" id="TCJ17763.1"/>
    </source>
</evidence>
<dbReference type="RefSeq" id="WP_131447895.1">
    <property type="nucleotide sequence ID" value="NZ_SJZI01000008.1"/>
</dbReference>
<dbReference type="Proteomes" id="UP000295334">
    <property type="component" value="Unassembled WGS sequence"/>
</dbReference>
<evidence type="ECO:0000256" key="1">
    <source>
        <dbReference type="SAM" id="SignalP"/>
    </source>
</evidence>
<sequence>MNRFLLFLALLASAGTVSAQGTISMVSTYQCVVPATAATESDELDSVVLQYATEGRDTLSTTVLRYERASGKLLEKQVALSDIFLKRIGYTGGQRPYFYQYRYDNEGRIIYHSDAITGRYQIMDYNGENAIVKTFDAKSRRLLNQDVMREGALVAKRF</sequence>
<proteinExistence type="predicted"/>
<dbReference type="AlphaFoldDB" id="A0A4R1BK97"/>
<organism evidence="2 3">
    <name type="scientific">Flaviaesturariibacter flavus</name>
    <dbReference type="NCBI Taxonomy" id="2502780"/>
    <lineage>
        <taxon>Bacteria</taxon>
        <taxon>Pseudomonadati</taxon>
        <taxon>Bacteroidota</taxon>
        <taxon>Chitinophagia</taxon>
        <taxon>Chitinophagales</taxon>
        <taxon>Chitinophagaceae</taxon>
        <taxon>Flaviaestuariibacter</taxon>
    </lineage>
</organism>
<protein>
    <recommendedName>
        <fullName evidence="4">RHS repeat-associated core domain-containing protein</fullName>
    </recommendedName>
</protein>
<reference evidence="2 3" key="1">
    <citation type="submission" date="2019-03" db="EMBL/GenBank/DDBJ databases">
        <authorList>
            <person name="Kim M.K.M."/>
        </authorList>
    </citation>
    <scope>NUCLEOTIDE SEQUENCE [LARGE SCALE GENOMIC DNA]</scope>
    <source>
        <strain evidence="2 3">17J68-12</strain>
    </source>
</reference>
<evidence type="ECO:0008006" key="4">
    <source>
        <dbReference type="Google" id="ProtNLM"/>
    </source>
</evidence>
<comment type="caution">
    <text evidence="2">The sequence shown here is derived from an EMBL/GenBank/DDBJ whole genome shotgun (WGS) entry which is preliminary data.</text>
</comment>
<feature type="signal peptide" evidence="1">
    <location>
        <begin position="1"/>
        <end position="19"/>
    </location>
</feature>
<evidence type="ECO:0000313" key="3">
    <source>
        <dbReference type="Proteomes" id="UP000295334"/>
    </source>
</evidence>
<name>A0A4R1BK97_9BACT</name>
<feature type="chain" id="PRO_5020439613" description="RHS repeat-associated core domain-containing protein" evidence="1">
    <location>
        <begin position="20"/>
        <end position="158"/>
    </location>
</feature>
<keyword evidence="1" id="KW-0732">Signal</keyword>
<dbReference type="EMBL" id="SJZI01000008">
    <property type="protein sequence ID" value="TCJ17763.1"/>
    <property type="molecule type" value="Genomic_DNA"/>
</dbReference>
<keyword evidence="3" id="KW-1185">Reference proteome</keyword>
<gene>
    <name evidence="2" type="ORF">EPD60_06130</name>
</gene>